<name>A0A414LLS3_9BACE</name>
<dbReference type="PANTHER" id="PTHR30547:SF0">
    <property type="entry name" value="BLR8175 PROTEIN"/>
    <property type="match status" value="1"/>
</dbReference>
<proteinExistence type="predicted"/>
<evidence type="ECO:0000259" key="2">
    <source>
        <dbReference type="Pfam" id="PF17761"/>
    </source>
</evidence>
<dbReference type="Pfam" id="PF06250">
    <property type="entry name" value="YhcG_C"/>
    <property type="match status" value="1"/>
</dbReference>
<dbReference type="GO" id="GO:0003676">
    <property type="term" value="F:nucleic acid binding"/>
    <property type="evidence" value="ECO:0007669"/>
    <property type="project" value="InterPro"/>
</dbReference>
<sequence length="367" mass="42795">MDIKRNYIEAVKTIKEAILRSQYRAAASVNKEQLSLYYGIGRYVSENSRKGFWGKGAIEQISSMLQKELPGLRGFSATSIRNMRIFYEEWDKVLNHPPLADDLVLNEKLLLIEIHPPLADEFNWTDFLSIGFSHHTEIISKAKTLEARLYYIHECATRYWSKYVLRDYLKADLYNHRGILPNNFTQTLPDTKQALKAVCLFKDEYLLDFINVEELDEQEEDLDEKIVEKAIVANVKRFIMTFGQDFSFIGNQYRMEVAGEDMFIDLLFFNRELNSLVAVELKSGKFRTSYLGQLNTYLSALDTYIRKPHENPSIGIILCREMNQTFVEFAVRDYNKPMGVATYRASKDMPERLRNALPDIEELKRLL</sequence>
<organism evidence="3 4">
    <name type="scientific">Bacteroides intestinalis</name>
    <dbReference type="NCBI Taxonomy" id="329854"/>
    <lineage>
        <taxon>Bacteria</taxon>
        <taxon>Pseudomonadati</taxon>
        <taxon>Bacteroidota</taxon>
        <taxon>Bacteroidia</taxon>
        <taxon>Bacteroidales</taxon>
        <taxon>Bacteroidaceae</taxon>
        <taxon>Bacteroides</taxon>
    </lineage>
</organism>
<protein>
    <submittedName>
        <fullName evidence="3">DUF1016 family protein</fullName>
    </submittedName>
</protein>
<dbReference type="RefSeq" id="WP_118220719.1">
    <property type="nucleotide sequence ID" value="NZ_JADNIJ010000001.1"/>
</dbReference>
<evidence type="ECO:0000313" key="3">
    <source>
        <dbReference type="EMBL" id="RHE95561.1"/>
    </source>
</evidence>
<evidence type="ECO:0000313" key="4">
    <source>
        <dbReference type="Proteomes" id="UP000285650"/>
    </source>
</evidence>
<dbReference type="Gene3D" id="3.40.1350.10">
    <property type="match status" value="1"/>
</dbReference>
<dbReference type="InterPro" id="IPR041527">
    <property type="entry name" value="YhcG_N"/>
</dbReference>
<dbReference type="Pfam" id="PF17761">
    <property type="entry name" value="DUF1016_N"/>
    <property type="match status" value="1"/>
</dbReference>
<dbReference type="EMBL" id="QSKV01000001">
    <property type="protein sequence ID" value="RHE95561.1"/>
    <property type="molecule type" value="Genomic_DNA"/>
</dbReference>
<reference evidence="3 4" key="1">
    <citation type="submission" date="2018-08" db="EMBL/GenBank/DDBJ databases">
        <title>A genome reference for cultivated species of the human gut microbiota.</title>
        <authorList>
            <person name="Zou Y."/>
            <person name="Xue W."/>
            <person name="Luo G."/>
        </authorList>
    </citation>
    <scope>NUCLEOTIDE SEQUENCE [LARGE SCALE GENOMIC DNA]</scope>
    <source>
        <strain evidence="3 4">AM27-17</strain>
    </source>
</reference>
<evidence type="ECO:0000259" key="1">
    <source>
        <dbReference type="Pfam" id="PF06250"/>
    </source>
</evidence>
<gene>
    <name evidence="3" type="ORF">DW712_02385</name>
</gene>
<dbReference type="AlphaFoldDB" id="A0A414LLS3"/>
<dbReference type="Proteomes" id="UP000285650">
    <property type="component" value="Unassembled WGS sequence"/>
</dbReference>
<feature type="domain" description="YhcG N-terminal" evidence="2">
    <location>
        <begin position="14"/>
        <end position="175"/>
    </location>
</feature>
<feature type="domain" description="YhcG PDDEXK nuclease" evidence="1">
    <location>
        <begin position="200"/>
        <end position="358"/>
    </location>
</feature>
<dbReference type="InterPro" id="IPR053148">
    <property type="entry name" value="PD-DEXK-like_domain"/>
</dbReference>
<accession>A0A414LLS3</accession>
<dbReference type="InterPro" id="IPR011856">
    <property type="entry name" value="tRNA_endonuc-like_dom_sf"/>
</dbReference>
<dbReference type="InterPro" id="IPR009362">
    <property type="entry name" value="YhcG_C"/>
</dbReference>
<dbReference type="PANTHER" id="PTHR30547">
    <property type="entry name" value="UNCHARACTERIZED PROTEIN YHCG-RELATED"/>
    <property type="match status" value="1"/>
</dbReference>
<comment type="caution">
    <text evidence="3">The sequence shown here is derived from an EMBL/GenBank/DDBJ whole genome shotgun (WGS) entry which is preliminary data.</text>
</comment>